<reference evidence="2 3" key="1">
    <citation type="journal article" date="2015" name="Int. J. Syst. Evol. Microbiol.">
        <title>Novibacillus thermophilus gen. nov., sp. nov., a Gram-staining-negative and moderately thermophilic member of the family Thermoactinomycetaceae.</title>
        <authorList>
            <person name="Yang G."/>
            <person name="Chen J."/>
            <person name="Zhou S."/>
        </authorList>
    </citation>
    <scope>NUCLEOTIDE SEQUENCE [LARGE SCALE GENOMIC DNA]</scope>
    <source>
        <strain evidence="2 3">SG-1</strain>
    </source>
</reference>
<dbReference type="Gene3D" id="3.30.1490.480">
    <property type="entry name" value="Endolytic murein transglycosylase"/>
    <property type="match status" value="1"/>
</dbReference>
<dbReference type="OrthoDB" id="2942983at2"/>
<dbReference type="STRING" id="1471761.B0W44_15030"/>
<accession>A0A1U9K9X8</accession>
<dbReference type="Proteomes" id="UP000188603">
    <property type="component" value="Chromosome"/>
</dbReference>
<proteinExistence type="predicted"/>
<feature type="compositionally biased region" description="Basic and acidic residues" evidence="1">
    <location>
        <begin position="60"/>
        <end position="75"/>
    </location>
</feature>
<evidence type="ECO:0008006" key="4">
    <source>
        <dbReference type="Google" id="ProtNLM"/>
    </source>
</evidence>
<organism evidence="2 3">
    <name type="scientific">Novibacillus thermophilus</name>
    <dbReference type="NCBI Taxonomy" id="1471761"/>
    <lineage>
        <taxon>Bacteria</taxon>
        <taxon>Bacillati</taxon>
        <taxon>Bacillota</taxon>
        <taxon>Bacilli</taxon>
        <taxon>Bacillales</taxon>
        <taxon>Thermoactinomycetaceae</taxon>
        <taxon>Novibacillus</taxon>
    </lineage>
</organism>
<sequence>MTSRVFWFGAGCGIIVTSLLLGLTSSHAGLAPSAITDDQLGKLAEERGYHLVSDRAYDRLTGKREKTEKDERQDAPRPPTVYLYVPRGFTWQEVADVLTKAHIVEQRDVLMEPLRKMGRERRLRPGLYTIEAGDSVEDIVEKLSRPGE</sequence>
<protein>
    <recommendedName>
        <fullName evidence="4">Aminodeoxychorismate lyase</fullName>
    </recommendedName>
</protein>
<dbReference type="EMBL" id="CP019699">
    <property type="protein sequence ID" value="AQS56865.1"/>
    <property type="molecule type" value="Genomic_DNA"/>
</dbReference>
<dbReference type="RefSeq" id="WP_077720733.1">
    <property type="nucleotide sequence ID" value="NZ_CP019699.1"/>
</dbReference>
<evidence type="ECO:0000313" key="2">
    <source>
        <dbReference type="EMBL" id="AQS56865.1"/>
    </source>
</evidence>
<feature type="region of interest" description="Disordered" evidence="1">
    <location>
        <begin position="60"/>
        <end position="79"/>
    </location>
</feature>
<dbReference type="KEGG" id="ntr:B0W44_15030"/>
<gene>
    <name evidence="2" type="ORF">B0W44_15030</name>
</gene>
<name>A0A1U9K9X8_9BACL</name>
<keyword evidence="3" id="KW-1185">Reference proteome</keyword>
<evidence type="ECO:0000256" key="1">
    <source>
        <dbReference type="SAM" id="MobiDB-lite"/>
    </source>
</evidence>
<dbReference type="AlphaFoldDB" id="A0A1U9K9X8"/>
<evidence type="ECO:0000313" key="3">
    <source>
        <dbReference type="Proteomes" id="UP000188603"/>
    </source>
</evidence>